<reference evidence="2 4" key="1">
    <citation type="submission" date="2012-11" db="EMBL/GenBank/DDBJ databases">
        <title>Whole genome sequence of Acetobacter cibinongensis 4H-1.</title>
        <authorList>
            <person name="Azuma Y."/>
            <person name="Higashiura N."/>
            <person name="Hirakawa H."/>
            <person name="Matsushita K."/>
        </authorList>
    </citation>
    <scope>NUCLEOTIDE SEQUENCE [LARGE SCALE GENOMIC DNA]</scope>
    <source>
        <strain evidence="2 4">4H-1</strain>
    </source>
</reference>
<comment type="caution">
    <text evidence="2">The sequence shown here is derived from an EMBL/GenBank/DDBJ whole genome shotgun (WGS) entry which is preliminary data.</text>
</comment>
<name>A0A0D6N4T1_9PROT</name>
<evidence type="ECO:0000313" key="5">
    <source>
        <dbReference type="Proteomes" id="UP000321891"/>
    </source>
</evidence>
<evidence type="ECO:0000313" key="2">
    <source>
        <dbReference type="EMBL" id="GAN60715.1"/>
    </source>
</evidence>
<protein>
    <recommendedName>
        <fullName evidence="1">COQ9 C-terminal domain-containing protein</fullName>
    </recommendedName>
</protein>
<evidence type="ECO:0000313" key="3">
    <source>
        <dbReference type="EMBL" id="GEL58746.1"/>
    </source>
</evidence>
<proteinExistence type="predicted"/>
<reference evidence="3 5" key="2">
    <citation type="submission" date="2019-07" db="EMBL/GenBank/DDBJ databases">
        <title>Whole genome shotgun sequence of Acetobacter cibinongensis NBRC 16605.</title>
        <authorList>
            <person name="Hosoyama A."/>
            <person name="Uohara A."/>
            <person name="Ohji S."/>
            <person name="Ichikawa N."/>
        </authorList>
    </citation>
    <scope>NUCLEOTIDE SEQUENCE [LARGE SCALE GENOMIC DNA]</scope>
    <source>
        <strain evidence="3 5">NBRC 16605</strain>
    </source>
</reference>
<dbReference type="RefSeq" id="WP_048838773.1">
    <property type="nucleotide sequence ID" value="NZ_BAMV01000016.1"/>
</dbReference>
<dbReference type="Proteomes" id="UP000032671">
    <property type="component" value="Unassembled WGS sequence"/>
</dbReference>
<dbReference type="Gene3D" id="1.10.357.10">
    <property type="entry name" value="Tetracycline Repressor, domain 2"/>
    <property type="match status" value="1"/>
</dbReference>
<accession>A0A0D6N4T1</accession>
<dbReference type="InterPro" id="IPR013718">
    <property type="entry name" value="COQ9_C"/>
</dbReference>
<organism evidence="2 4">
    <name type="scientific">Acetobacter cibinongensis</name>
    <dbReference type="NCBI Taxonomy" id="146475"/>
    <lineage>
        <taxon>Bacteria</taxon>
        <taxon>Pseudomonadati</taxon>
        <taxon>Pseudomonadota</taxon>
        <taxon>Alphaproteobacteria</taxon>
        <taxon>Acetobacterales</taxon>
        <taxon>Acetobacteraceae</taxon>
        <taxon>Acetobacter</taxon>
    </lineage>
</organism>
<evidence type="ECO:0000313" key="4">
    <source>
        <dbReference type="Proteomes" id="UP000032671"/>
    </source>
</evidence>
<dbReference type="EMBL" id="BAMV01000016">
    <property type="protein sequence ID" value="GAN60715.1"/>
    <property type="molecule type" value="Genomic_DNA"/>
</dbReference>
<sequence length="231" mass="24883">MNVSAGLKIQQAISFAVAGLAASSMPAPLERDAVRDEALRKVAAVAGERGWRMATLRDVAGPEADLLFPGGPVEMVESWSDLCDRDMLSAMLSCEEERLSQRVKQALLLRLPVDRAMRTGARSGFGVLAAPCAGGALRRSMLRTVNAIWQAAQDESSGVTYVTKRLTLGSVYAATLLFWLARGQNEADMARFVEHRLAGVLRIGKLKTRLLGVFMRPEPSSVHTATSAEAA</sequence>
<gene>
    <name evidence="2" type="ORF">Abci_016_061</name>
    <name evidence="3" type="ORF">ACI01nite_13480</name>
</gene>
<feature type="domain" description="COQ9 C-terminal" evidence="1">
    <location>
        <begin position="139"/>
        <end position="203"/>
    </location>
</feature>
<keyword evidence="5" id="KW-1185">Reference proteome</keyword>
<evidence type="ECO:0000259" key="1">
    <source>
        <dbReference type="Pfam" id="PF08511"/>
    </source>
</evidence>
<dbReference type="EMBL" id="BJVU01000004">
    <property type="protein sequence ID" value="GEL58746.1"/>
    <property type="molecule type" value="Genomic_DNA"/>
</dbReference>
<accession>A0A6N3SQU0</accession>
<dbReference type="STRING" id="1231339.Abci_016_061"/>
<dbReference type="Pfam" id="PF08511">
    <property type="entry name" value="COQ9"/>
    <property type="match status" value="1"/>
</dbReference>
<dbReference type="AlphaFoldDB" id="A0A0D6N4T1"/>
<dbReference type="Proteomes" id="UP000321891">
    <property type="component" value="Unassembled WGS sequence"/>
</dbReference>